<comment type="caution">
    <text evidence="1">The sequence shown here is derived from an EMBL/GenBank/DDBJ whole genome shotgun (WGS) entry which is preliminary data.</text>
</comment>
<accession>A0AAV1UD06</accession>
<protein>
    <submittedName>
        <fullName evidence="1">Uncharacterized protein</fullName>
    </submittedName>
</protein>
<dbReference type="EMBL" id="CAKLBY020000175">
    <property type="protein sequence ID" value="CAK7931507.1"/>
    <property type="molecule type" value="Genomic_DNA"/>
</dbReference>
<dbReference type="Proteomes" id="UP001162060">
    <property type="component" value="Unassembled WGS sequence"/>
</dbReference>
<evidence type="ECO:0000313" key="2">
    <source>
        <dbReference type="Proteomes" id="UP001162060"/>
    </source>
</evidence>
<dbReference type="AlphaFoldDB" id="A0AAV1UD06"/>
<gene>
    <name evidence="1" type="ORF">PM001_LOCUS16657</name>
</gene>
<sequence length="127" mass="14177">MKNALAFKHLTVGLVLPMVDIDKGLKSSYLSPRPLNILTSYPYLVTQRCQSSLVLKLSKGKLSSMPRDSVLQLETPVPLMFEIAAYRLRYAIKEALGDTHFPTIVWRAFSSSPTSIRGLLRWPALSG</sequence>
<reference evidence="1" key="1">
    <citation type="submission" date="2024-01" db="EMBL/GenBank/DDBJ databases">
        <authorList>
            <person name="Webb A."/>
        </authorList>
    </citation>
    <scope>NUCLEOTIDE SEQUENCE</scope>
    <source>
        <strain evidence="1">Pm1</strain>
    </source>
</reference>
<organism evidence="1 2">
    <name type="scientific">Peronospora matthiolae</name>
    <dbReference type="NCBI Taxonomy" id="2874970"/>
    <lineage>
        <taxon>Eukaryota</taxon>
        <taxon>Sar</taxon>
        <taxon>Stramenopiles</taxon>
        <taxon>Oomycota</taxon>
        <taxon>Peronosporomycetes</taxon>
        <taxon>Peronosporales</taxon>
        <taxon>Peronosporaceae</taxon>
        <taxon>Peronospora</taxon>
    </lineage>
</organism>
<name>A0AAV1UD06_9STRA</name>
<evidence type="ECO:0000313" key="1">
    <source>
        <dbReference type="EMBL" id="CAK7931507.1"/>
    </source>
</evidence>
<proteinExistence type="predicted"/>